<feature type="transmembrane region" description="Helical" evidence="1">
    <location>
        <begin position="39"/>
        <end position="60"/>
    </location>
</feature>
<protein>
    <submittedName>
        <fullName evidence="2">Uncharacterized protein</fullName>
    </submittedName>
</protein>
<reference evidence="2" key="1">
    <citation type="journal article" date="2015" name="Nature">
        <title>Complex archaea that bridge the gap between prokaryotes and eukaryotes.</title>
        <authorList>
            <person name="Spang A."/>
            <person name="Saw J.H."/>
            <person name="Jorgensen S.L."/>
            <person name="Zaremba-Niedzwiedzka K."/>
            <person name="Martijn J."/>
            <person name="Lind A.E."/>
            <person name="van Eijk R."/>
            <person name="Schleper C."/>
            <person name="Guy L."/>
            <person name="Ettema T.J."/>
        </authorList>
    </citation>
    <scope>NUCLEOTIDE SEQUENCE</scope>
</reference>
<evidence type="ECO:0000256" key="1">
    <source>
        <dbReference type="SAM" id="Phobius"/>
    </source>
</evidence>
<comment type="caution">
    <text evidence="2">The sequence shown here is derived from an EMBL/GenBank/DDBJ whole genome shotgun (WGS) entry which is preliminary data.</text>
</comment>
<proteinExistence type="predicted"/>
<keyword evidence="1" id="KW-0472">Membrane</keyword>
<keyword evidence="1" id="KW-1133">Transmembrane helix</keyword>
<dbReference type="AlphaFoldDB" id="A0A0F9TD57"/>
<gene>
    <name evidence="2" type="ORF">LCGC14_0363360</name>
</gene>
<accession>A0A0F9TD57</accession>
<sequence length="70" mass="7603">MPNNSTTLGGSTIKFYSIADDVALIHDRLFEFISAVSPGVYTLLIVTVTFTIVILLLLSVRSAITRVGEM</sequence>
<name>A0A0F9TD57_9ZZZZ</name>
<keyword evidence="1" id="KW-0812">Transmembrane</keyword>
<evidence type="ECO:0000313" key="2">
    <source>
        <dbReference type="EMBL" id="KKN77139.1"/>
    </source>
</evidence>
<organism evidence="2">
    <name type="scientific">marine sediment metagenome</name>
    <dbReference type="NCBI Taxonomy" id="412755"/>
    <lineage>
        <taxon>unclassified sequences</taxon>
        <taxon>metagenomes</taxon>
        <taxon>ecological metagenomes</taxon>
    </lineage>
</organism>
<dbReference type="EMBL" id="LAZR01000284">
    <property type="protein sequence ID" value="KKN77139.1"/>
    <property type="molecule type" value="Genomic_DNA"/>
</dbReference>